<comment type="caution">
    <text evidence="1">The sequence shown here is derived from an EMBL/GenBank/DDBJ whole genome shotgun (WGS) entry which is preliminary data.</text>
</comment>
<evidence type="ECO:0008006" key="3">
    <source>
        <dbReference type="Google" id="ProtNLM"/>
    </source>
</evidence>
<organism evidence="1 2">
    <name type="scientific">Pseudomaricurvus hydrocarbonicus</name>
    <dbReference type="NCBI Taxonomy" id="1470433"/>
    <lineage>
        <taxon>Bacteria</taxon>
        <taxon>Pseudomonadati</taxon>
        <taxon>Pseudomonadota</taxon>
        <taxon>Gammaproteobacteria</taxon>
        <taxon>Cellvibrionales</taxon>
        <taxon>Cellvibrionaceae</taxon>
        <taxon>Pseudomaricurvus</taxon>
    </lineage>
</organism>
<dbReference type="InterPro" id="IPR027417">
    <property type="entry name" value="P-loop_NTPase"/>
</dbReference>
<dbReference type="AlphaFoldDB" id="A0A9E5MPQ0"/>
<dbReference type="Proteomes" id="UP000787472">
    <property type="component" value="Unassembled WGS sequence"/>
</dbReference>
<dbReference type="GO" id="GO:0009432">
    <property type="term" value="P:SOS response"/>
    <property type="evidence" value="ECO:0007669"/>
    <property type="project" value="InterPro"/>
</dbReference>
<reference evidence="1" key="1">
    <citation type="submission" date="2020-03" db="EMBL/GenBank/DDBJ databases">
        <authorList>
            <person name="Guo F."/>
        </authorList>
    </citation>
    <scope>NUCLEOTIDE SEQUENCE</scope>
    <source>
        <strain evidence="1">JCM 30134</strain>
    </source>
</reference>
<dbReference type="GO" id="GO:0051782">
    <property type="term" value="P:negative regulation of cell division"/>
    <property type="evidence" value="ECO:0007669"/>
    <property type="project" value="InterPro"/>
</dbReference>
<dbReference type="Gene3D" id="3.40.50.300">
    <property type="entry name" value="P-loop containing nucleotide triphosphate hydrolases"/>
    <property type="match status" value="1"/>
</dbReference>
<dbReference type="Pfam" id="PF03846">
    <property type="entry name" value="SulA"/>
    <property type="match status" value="1"/>
</dbReference>
<accession>A0A9E5MPQ0</accession>
<evidence type="ECO:0000313" key="2">
    <source>
        <dbReference type="Proteomes" id="UP000787472"/>
    </source>
</evidence>
<dbReference type="RefSeq" id="WP_167191694.1">
    <property type="nucleotide sequence ID" value="NZ_JAAONZ010000023.1"/>
</dbReference>
<keyword evidence="2" id="KW-1185">Reference proteome</keyword>
<sequence>MSIARQLHQSDHSALCARYSAVEVGTAAAEAFSQRPQPAPASSTPSGITELVLTQHSPDTQMLLLPMLAYLSSNNDRWITWISDAPVDRNVLAAYGVDTHKIRVIRESSEESTRWILWEALSAGTSHTVIATLSDASEETVSHLESAAQEGNSHGLLIRYR</sequence>
<dbReference type="SUPFAM" id="SSF52540">
    <property type="entry name" value="P-loop containing nucleoside triphosphate hydrolases"/>
    <property type="match status" value="1"/>
</dbReference>
<dbReference type="EMBL" id="JAAONZ010000023">
    <property type="protein sequence ID" value="NHO68062.1"/>
    <property type="molecule type" value="Genomic_DNA"/>
</dbReference>
<proteinExistence type="predicted"/>
<name>A0A9E5MPQ0_9GAMM</name>
<evidence type="ECO:0000313" key="1">
    <source>
        <dbReference type="EMBL" id="NHO68062.1"/>
    </source>
</evidence>
<gene>
    <name evidence="1" type="ORF">G8770_21145</name>
</gene>
<protein>
    <recommendedName>
        <fullName evidence="3">Cell division inhibitor SulA</fullName>
    </recommendedName>
</protein>
<dbReference type="InterPro" id="IPR004596">
    <property type="entry name" value="Cell_div_suppressor_SulA"/>
</dbReference>